<evidence type="ECO:0008006" key="2">
    <source>
        <dbReference type="Google" id="ProtNLM"/>
    </source>
</evidence>
<dbReference type="PROSITE" id="PS51257">
    <property type="entry name" value="PROKAR_LIPOPROTEIN"/>
    <property type="match status" value="1"/>
</dbReference>
<name>A0A7S4ER95_9STRA</name>
<dbReference type="SUPFAM" id="SSF63829">
    <property type="entry name" value="Calcium-dependent phosphotriesterase"/>
    <property type="match status" value="1"/>
</dbReference>
<reference evidence="1" key="1">
    <citation type="submission" date="2021-01" db="EMBL/GenBank/DDBJ databases">
        <authorList>
            <person name="Corre E."/>
            <person name="Pelletier E."/>
            <person name="Niang G."/>
            <person name="Scheremetjew M."/>
            <person name="Finn R."/>
            <person name="Kale V."/>
            <person name="Holt S."/>
            <person name="Cochrane G."/>
            <person name="Meng A."/>
            <person name="Brown T."/>
            <person name="Cohen L."/>
        </authorList>
    </citation>
    <scope>NUCLEOTIDE SEQUENCE</scope>
    <source>
        <strain evidence="1">10249 10 AB</strain>
    </source>
</reference>
<protein>
    <recommendedName>
        <fullName evidence="2">SMP-30/Gluconolactonase/LRE-like region domain-containing protein</fullName>
    </recommendedName>
</protein>
<dbReference type="EMBL" id="HBIX01034145">
    <property type="protein sequence ID" value="CAE0729512.1"/>
    <property type="molecule type" value="Transcribed_RNA"/>
</dbReference>
<dbReference type="InterPro" id="IPR051288">
    <property type="entry name" value="Serum_paraoxonase/arylesterase"/>
</dbReference>
<accession>A0A7S4ER95</accession>
<dbReference type="PANTHER" id="PTHR11799">
    <property type="entry name" value="PARAOXONASE"/>
    <property type="match status" value="1"/>
</dbReference>
<sequence length="436" mass="49037">MRRSLSIPFVAFCACITAYCFIAKLFEILTLLDYFEEPSVHHDEGCVKTMLIGASEDQRKFNSNSILMTQWRVAGYMTGEEKLPGAMYVASGFQEGAARSKSAKEFVENNLKIQELPIINYPEGVNFHPHGIYIRKEDRTLYVINHAYEKGGERIDVFGIATADDGDDDIENDIPNRLDYQYSITSDWMKKEMNGILNALVVVEKNKFYVTQYLPIPEGHDGWLSFETYIDLERFKMLVFGKKDTYVWYCEYNNASTGSSSLDCKKVAGQFGGANGITHNNDYSKIFVADHKTITIFDRNPSSNELEGRRTIVVPNLVDNVIFDDVSGNVYGGTINNLWYTVFVHPFPEESEDSTSGLIELAFNQENKEGSSSTLWEMREVLSSSKLNAISNGLRMNKFYVMGAGGLGYPGLLICPAAEEAEKSNTLDGNTKRSEL</sequence>
<organism evidence="1">
    <name type="scientific">Pseudo-nitzschia australis</name>
    <dbReference type="NCBI Taxonomy" id="44445"/>
    <lineage>
        <taxon>Eukaryota</taxon>
        <taxon>Sar</taxon>
        <taxon>Stramenopiles</taxon>
        <taxon>Ochrophyta</taxon>
        <taxon>Bacillariophyta</taxon>
        <taxon>Bacillariophyceae</taxon>
        <taxon>Bacillariophycidae</taxon>
        <taxon>Bacillariales</taxon>
        <taxon>Bacillariaceae</taxon>
        <taxon>Pseudo-nitzschia</taxon>
    </lineage>
</organism>
<dbReference type="PANTHER" id="PTHR11799:SF12">
    <property type="entry name" value="PARAOXONASE-RELATED"/>
    <property type="match status" value="1"/>
</dbReference>
<dbReference type="Gene3D" id="2.120.10.30">
    <property type="entry name" value="TolB, C-terminal domain"/>
    <property type="match status" value="1"/>
</dbReference>
<evidence type="ECO:0000313" key="1">
    <source>
        <dbReference type="EMBL" id="CAE0729512.1"/>
    </source>
</evidence>
<dbReference type="AlphaFoldDB" id="A0A7S4ER95"/>
<proteinExistence type="predicted"/>
<gene>
    <name evidence="1" type="ORF">PAUS00366_LOCUS22297</name>
</gene>
<dbReference type="InterPro" id="IPR011042">
    <property type="entry name" value="6-blade_b-propeller_TolB-like"/>
</dbReference>